<feature type="transmembrane region" description="Helical" evidence="10">
    <location>
        <begin position="382"/>
        <end position="404"/>
    </location>
</feature>
<feature type="transmembrane region" description="Helical" evidence="10">
    <location>
        <begin position="478"/>
        <end position="497"/>
    </location>
</feature>
<evidence type="ECO:0000313" key="13">
    <source>
        <dbReference type="Proteomes" id="UP000694720"/>
    </source>
</evidence>
<dbReference type="FunFam" id="1.20.1740.10:FF:000050">
    <property type="entry name" value="MGC157082 protein"/>
    <property type="match status" value="1"/>
</dbReference>
<dbReference type="PANTHER" id="PTHR43243:SF10">
    <property type="entry name" value="MGC138914 PROTEIN"/>
    <property type="match status" value="1"/>
</dbReference>
<dbReference type="Pfam" id="PF13906">
    <property type="entry name" value="AA_permease_C"/>
    <property type="match status" value="1"/>
</dbReference>
<feature type="transmembrane region" description="Helical" evidence="10">
    <location>
        <begin position="335"/>
        <end position="361"/>
    </location>
</feature>
<feature type="transmembrane region" description="Helical" evidence="10">
    <location>
        <begin position="192"/>
        <end position="210"/>
    </location>
</feature>
<dbReference type="GO" id="GO:0006865">
    <property type="term" value="P:amino acid transport"/>
    <property type="evidence" value="ECO:0007669"/>
    <property type="project" value="UniProtKB-KW"/>
</dbReference>
<evidence type="ECO:0000256" key="1">
    <source>
        <dbReference type="ARBA" id="ARBA00004127"/>
    </source>
</evidence>
<dbReference type="GO" id="GO:0022857">
    <property type="term" value="F:transmembrane transporter activity"/>
    <property type="evidence" value="ECO:0007669"/>
    <property type="project" value="InterPro"/>
</dbReference>
<dbReference type="FunFam" id="1.20.1740.10:FF:000024">
    <property type="entry name" value="High affinity cationic amino acid transporter 1"/>
    <property type="match status" value="1"/>
</dbReference>
<dbReference type="Proteomes" id="UP000694720">
    <property type="component" value="Unplaced"/>
</dbReference>
<evidence type="ECO:0000256" key="10">
    <source>
        <dbReference type="SAM" id="Phobius"/>
    </source>
</evidence>
<sequence>MLGQHVHQFGEKLVRRRPLEPSDESEIPTPHLNTFNPMVFGVNTPKARIYILAGAVAVYVAGPAIVISFLVVGLFSLLSGFCFAELLVAWVPCSGSEYLYSYVTMGQLYAFITGWNIILHLVLATACVTRAWSYTFDSLIGNHILQVLEETFSEHMPSFLAPYPDFVALALVLLMAGLLILGVQVTELVRKVATGFNVLVLSFVILSGFIKGDLHNWQLTEQDYKLATAGSSDSYSLGPLGSGGFVPFGFEGILQGAAVLFYPYFELNAIVTAGKETTNPQRFIPWSIVIVISSCFLTYSGVTAALTLMVPYYQIHPYNPLPQAFHHVGWAPARYFVAVVILCVLFYSLLVVMLAMSRLICAMAEDGLLFQGLGQTYARRGTPFVAVLVSATLSGILAVLFEIFHLVELMSIGALLSYFLVAFSVLILRYQPDQNFSKKEKVEEEIEMEPIVQLNPSQLSWPIWPLELSLLSSPLTRAVLLLTILSLLLALWPSRVFSGDPGFTAGAVLLLLLIAGITAIIWRQPQNPSPLPFRVPALPVLPVLSIFVNVYLMMQMTTWTWAQFGIWNVVGLAIYFGYGIQHSLEDMSNPQPSTSNSQTLDEHTPGAESS</sequence>
<feature type="transmembrane region" description="Helical" evidence="10">
    <location>
        <begin position="49"/>
        <end position="71"/>
    </location>
</feature>
<accession>A0A8D1CNI4</accession>
<evidence type="ECO:0000313" key="12">
    <source>
        <dbReference type="Ensembl" id="ENSSSCP00035009098.1"/>
    </source>
</evidence>
<evidence type="ECO:0000256" key="9">
    <source>
        <dbReference type="SAM" id="MobiDB-lite"/>
    </source>
</evidence>
<keyword evidence="8" id="KW-0325">Glycoprotein</keyword>
<evidence type="ECO:0000256" key="3">
    <source>
        <dbReference type="ARBA" id="ARBA00022448"/>
    </source>
</evidence>
<evidence type="ECO:0000256" key="6">
    <source>
        <dbReference type="ARBA" id="ARBA00022989"/>
    </source>
</evidence>
<feature type="transmembrane region" description="Helical" evidence="10">
    <location>
        <begin position="286"/>
        <end position="315"/>
    </location>
</feature>
<feature type="transmembrane region" description="Helical" evidence="10">
    <location>
        <begin position="410"/>
        <end position="430"/>
    </location>
</feature>
<dbReference type="InterPro" id="IPR002293">
    <property type="entry name" value="AA/rel_permease1"/>
</dbReference>
<feature type="compositionally biased region" description="Basic and acidic residues" evidence="9">
    <location>
        <begin position="600"/>
        <end position="610"/>
    </location>
</feature>
<dbReference type="GO" id="GO:0016020">
    <property type="term" value="C:membrane"/>
    <property type="evidence" value="ECO:0007669"/>
    <property type="project" value="InterPro"/>
</dbReference>
<feature type="transmembrane region" description="Helical" evidence="10">
    <location>
        <begin position="503"/>
        <end position="523"/>
    </location>
</feature>
<protein>
    <recommendedName>
        <fullName evidence="11">Cationic amino acid transporter C-terminal domain-containing protein</fullName>
    </recommendedName>
</protein>
<dbReference type="PIRSF" id="PIRSF006060">
    <property type="entry name" value="AA_transporter"/>
    <property type="match status" value="1"/>
</dbReference>
<dbReference type="PANTHER" id="PTHR43243">
    <property type="entry name" value="INNER MEMBRANE TRANSPORTER YGJI-RELATED"/>
    <property type="match status" value="1"/>
</dbReference>
<dbReference type="Pfam" id="PF13520">
    <property type="entry name" value="AA_permease_2"/>
    <property type="match status" value="1"/>
</dbReference>
<keyword evidence="5" id="KW-0029">Amino-acid transport</keyword>
<evidence type="ECO:0000256" key="4">
    <source>
        <dbReference type="ARBA" id="ARBA00022692"/>
    </source>
</evidence>
<reference evidence="12" key="1">
    <citation type="submission" date="2025-08" db="UniProtKB">
        <authorList>
            <consortium name="Ensembl"/>
        </authorList>
    </citation>
    <scope>IDENTIFICATION</scope>
</reference>
<proteinExistence type="inferred from homology"/>
<feature type="transmembrane region" description="Helical" evidence="10">
    <location>
        <begin position="560"/>
        <end position="578"/>
    </location>
</feature>
<feature type="compositionally biased region" description="Polar residues" evidence="9">
    <location>
        <begin position="587"/>
        <end position="599"/>
    </location>
</feature>
<name>A0A8D1CNI4_PIG</name>
<organism evidence="12 13">
    <name type="scientific">Sus scrofa</name>
    <name type="common">Pig</name>
    <dbReference type="NCBI Taxonomy" id="9823"/>
    <lineage>
        <taxon>Eukaryota</taxon>
        <taxon>Metazoa</taxon>
        <taxon>Chordata</taxon>
        <taxon>Craniata</taxon>
        <taxon>Vertebrata</taxon>
        <taxon>Euteleostomi</taxon>
        <taxon>Mammalia</taxon>
        <taxon>Eutheria</taxon>
        <taxon>Laurasiatheria</taxon>
        <taxon>Artiodactyla</taxon>
        <taxon>Suina</taxon>
        <taxon>Suidae</taxon>
        <taxon>Sus</taxon>
    </lineage>
</organism>
<feature type="domain" description="Cationic amino acid transporter C-terminal" evidence="11">
    <location>
        <begin position="533"/>
        <end position="583"/>
    </location>
</feature>
<keyword evidence="3" id="KW-0813">Transport</keyword>
<feature type="transmembrane region" description="Helical" evidence="10">
    <location>
        <begin position="535"/>
        <end position="554"/>
    </location>
</feature>
<evidence type="ECO:0000256" key="5">
    <source>
        <dbReference type="ARBA" id="ARBA00022970"/>
    </source>
</evidence>
<dbReference type="AlphaFoldDB" id="A0A8D1CNI4"/>
<dbReference type="Ensembl" id="ENSSSCT00035024267.1">
    <property type="protein sequence ID" value="ENSSSCP00035009098.1"/>
    <property type="gene ID" value="ENSSSCG00035018769.1"/>
</dbReference>
<keyword evidence="4 10" id="KW-0812">Transmembrane</keyword>
<dbReference type="GO" id="GO:0012505">
    <property type="term" value="C:endomembrane system"/>
    <property type="evidence" value="ECO:0007669"/>
    <property type="project" value="UniProtKB-SubCell"/>
</dbReference>
<keyword evidence="6 10" id="KW-1133">Transmembrane helix</keyword>
<comment type="subcellular location">
    <subcellularLocation>
        <location evidence="1">Endomembrane system</location>
        <topology evidence="1">Multi-pass membrane protein</topology>
    </subcellularLocation>
</comment>
<comment type="similarity">
    <text evidence="2">Belongs to the amino acid-polyamine-organocation (APC) superfamily. Cationic amino acid transporter (CAT) (TC 2.A.3.3) family.</text>
</comment>
<dbReference type="Gene3D" id="1.20.1740.10">
    <property type="entry name" value="Amino acid/polyamine transporter I"/>
    <property type="match status" value="2"/>
</dbReference>
<feature type="transmembrane region" description="Helical" evidence="10">
    <location>
        <begin position="245"/>
        <end position="265"/>
    </location>
</feature>
<keyword evidence="7 10" id="KW-0472">Membrane</keyword>
<evidence type="ECO:0000256" key="7">
    <source>
        <dbReference type="ARBA" id="ARBA00023136"/>
    </source>
</evidence>
<evidence type="ECO:0000256" key="8">
    <source>
        <dbReference type="ARBA" id="ARBA00023180"/>
    </source>
</evidence>
<evidence type="ECO:0000259" key="11">
    <source>
        <dbReference type="Pfam" id="PF13906"/>
    </source>
</evidence>
<feature type="transmembrane region" description="Helical" evidence="10">
    <location>
        <begin position="77"/>
        <end position="96"/>
    </location>
</feature>
<feature type="region of interest" description="Disordered" evidence="9">
    <location>
        <begin position="587"/>
        <end position="610"/>
    </location>
</feature>
<evidence type="ECO:0000256" key="2">
    <source>
        <dbReference type="ARBA" id="ARBA00008572"/>
    </source>
</evidence>
<feature type="transmembrane region" description="Helical" evidence="10">
    <location>
        <begin position="108"/>
        <end position="132"/>
    </location>
</feature>
<dbReference type="InterPro" id="IPR029485">
    <property type="entry name" value="CAT_C"/>
</dbReference>
<feature type="transmembrane region" description="Helical" evidence="10">
    <location>
        <begin position="166"/>
        <end position="185"/>
    </location>
</feature>